<protein>
    <submittedName>
        <fullName evidence="1">Uncharacterized protein</fullName>
    </submittedName>
</protein>
<evidence type="ECO:0000313" key="2">
    <source>
        <dbReference type="Proteomes" id="UP000008065"/>
    </source>
</evidence>
<name>F8N533_NEUT8</name>
<reference evidence="2" key="1">
    <citation type="journal article" date="2011" name="Genetics">
        <title>Massive changes in genome architecture accompany the transition to self-fertility in the filamentous fungus Neurospora tetrasperma.</title>
        <authorList>
            <person name="Ellison C.E."/>
            <person name="Stajich J.E."/>
            <person name="Jacobson D.J."/>
            <person name="Natvig D.O."/>
            <person name="Lapidus A."/>
            <person name="Foster B."/>
            <person name="Aerts A."/>
            <person name="Riley R."/>
            <person name="Lindquist E.A."/>
            <person name="Grigoriev I.V."/>
            <person name="Taylor J.W."/>
        </authorList>
    </citation>
    <scope>NUCLEOTIDE SEQUENCE [LARGE SCALE GENOMIC DNA]</scope>
    <source>
        <strain evidence="2">FGSC 2508 / P0657</strain>
    </source>
</reference>
<dbReference type="GeneID" id="20823783"/>
<evidence type="ECO:0000313" key="1">
    <source>
        <dbReference type="EMBL" id="EGO53614.1"/>
    </source>
</evidence>
<keyword evidence="2" id="KW-1185">Reference proteome</keyword>
<dbReference type="HOGENOM" id="CLU_2979669_0_0_1"/>
<dbReference type="AlphaFoldDB" id="F8N533"/>
<dbReference type="EMBL" id="GL891382">
    <property type="protein sequence ID" value="EGO53614.1"/>
    <property type="molecule type" value="Genomic_DNA"/>
</dbReference>
<organism evidence="1 2">
    <name type="scientific">Neurospora tetrasperma (strain FGSC 2508 / ATCC MYA-4615 / P0657)</name>
    <dbReference type="NCBI Taxonomy" id="510951"/>
    <lineage>
        <taxon>Eukaryota</taxon>
        <taxon>Fungi</taxon>
        <taxon>Dikarya</taxon>
        <taxon>Ascomycota</taxon>
        <taxon>Pezizomycotina</taxon>
        <taxon>Sordariomycetes</taxon>
        <taxon>Sordariomycetidae</taxon>
        <taxon>Sordariales</taxon>
        <taxon>Sordariaceae</taxon>
        <taxon>Neurospora</taxon>
    </lineage>
</organism>
<sequence>MPHHTMYDVYGLPFHPFLCGYFPVPGSHFRTFPSENLTGVPERTRRMEKEEIFATSNL</sequence>
<gene>
    <name evidence="1" type="ORF">NEUTE1DRAFT_119250</name>
</gene>
<dbReference type="Proteomes" id="UP000008065">
    <property type="component" value="Unassembled WGS sequence"/>
</dbReference>
<dbReference type="RefSeq" id="XP_009857203.1">
    <property type="nucleotide sequence ID" value="XM_009858901.1"/>
</dbReference>
<accession>F8N533</accession>
<proteinExistence type="predicted"/>
<dbReference type="KEGG" id="nte:NEUTE1DRAFT119250"/>
<dbReference type="VEuPathDB" id="FungiDB:NEUTE1DRAFT_119250"/>